<proteinExistence type="predicted"/>
<dbReference type="SUPFAM" id="SSF109854">
    <property type="entry name" value="DinB/YfiT-like putative metalloenzymes"/>
    <property type="match status" value="1"/>
</dbReference>
<name>A0A1G7AB79_9ACTN</name>
<evidence type="ECO:0000313" key="2">
    <source>
        <dbReference type="Proteomes" id="UP000198949"/>
    </source>
</evidence>
<dbReference type="RefSeq" id="WP_091038957.1">
    <property type="nucleotide sequence ID" value="NZ_FNAD01000013.1"/>
</dbReference>
<dbReference type="EMBL" id="FNAD01000013">
    <property type="protein sequence ID" value="SDE12072.1"/>
    <property type="molecule type" value="Genomic_DNA"/>
</dbReference>
<evidence type="ECO:0008006" key="3">
    <source>
        <dbReference type="Google" id="ProtNLM"/>
    </source>
</evidence>
<dbReference type="Proteomes" id="UP000198949">
    <property type="component" value="Unassembled WGS sequence"/>
</dbReference>
<dbReference type="Pfam" id="PF04978">
    <property type="entry name" value="MST"/>
    <property type="match status" value="1"/>
</dbReference>
<sequence>MKRDKALPQPPDERTALNERLRWQRQTVRKKTEGLAEDLAHRVYLPSPLMTAAGLVSHLRWVEHSWFETNLLGLPDRGPWTDDDPDAEMRVDGVPLARLLEEYDEQCARSVEIADSLPLGALEKEPPPGSEPCSLRWILLHMIEETARHNGHLDVIRELADGVTGE</sequence>
<organism evidence="1 2">
    <name type="scientific">Glycomyces harbinensis</name>
    <dbReference type="NCBI Taxonomy" id="58114"/>
    <lineage>
        <taxon>Bacteria</taxon>
        <taxon>Bacillati</taxon>
        <taxon>Actinomycetota</taxon>
        <taxon>Actinomycetes</taxon>
        <taxon>Glycomycetales</taxon>
        <taxon>Glycomycetaceae</taxon>
        <taxon>Glycomyces</taxon>
    </lineage>
</organism>
<dbReference type="AlphaFoldDB" id="A0A1G7AB79"/>
<dbReference type="Gene3D" id="1.20.120.450">
    <property type="entry name" value="dinb family like domain"/>
    <property type="match status" value="1"/>
</dbReference>
<dbReference type="STRING" id="58114.SAMN05216270_11342"/>
<evidence type="ECO:0000313" key="1">
    <source>
        <dbReference type="EMBL" id="SDE12072.1"/>
    </source>
</evidence>
<accession>A0A1G7AB79</accession>
<protein>
    <recommendedName>
        <fullName evidence="3">DinB superfamily protein</fullName>
    </recommendedName>
</protein>
<reference evidence="2" key="1">
    <citation type="submission" date="2016-10" db="EMBL/GenBank/DDBJ databases">
        <authorList>
            <person name="Varghese N."/>
            <person name="Submissions S."/>
        </authorList>
    </citation>
    <scope>NUCLEOTIDE SEQUENCE [LARGE SCALE GENOMIC DNA]</scope>
    <source>
        <strain evidence="2">CGMCC 4.3516</strain>
    </source>
</reference>
<dbReference type="InterPro" id="IPR034660">
    <property type="entry name" value="DinB/YfiT-like"/>
</dbReference>
<gene>
    <name evidence="1" type="ORF">SAMN05216270_11342</name>
</gene>
<dbReference type="InterPro" id="IPR007061">
    <property type="entry name" value="MST-like"/>
</dbReference>
<dbReference type="OrthoDB" id="4548523at2"/>
<keyword evidence="2" id="KW-1185">Reference proteome</keyword>